<dbReference type="InParanoid" id="D8QZA6"/>
<dbReference type="HOGENOM" id="CLU_2150236_0_0_1"/>
<sequence length="112" mass="12557">MALSSVTTEEYTSLFLQSQLPEEEMFTKGILTKSLEEVLRMHGVRSATVFRTKVQMLEALKNTKMISLFRSTLDSSEIKGAAVDPAADLKALHWSDGEILEVVTLEPIIREE</sequence>
<protein>
    <submittedName>
        <fullName evidence="1">Uncharacterized protein</fullName>
    </submittedName>
</protein>
<organism evidence="2">
    <name type="scientific">Selaginella moellendorffii</name>
    <name type="common">Spikemoss</name>
    <dbReference type="NCBI Taxonomy" id="88036"/>
    <lineage>
        <taxon>Eukaryota</taxon>
        <taxon>Viridiplantae</taxon>
        <taxon>Streptophyta</taxon>
        <taxon>Embryophyta</taxon>
        <taxon>Tracheophyta</taxon>
        <taxon>Lycopodiopsida</taxon>
        <taxon>Selaginellales</taxon>
        <taxon>Selaginellaceae</taxon>
        <taxon>Selaginella</taxon>
    </lineage>
</organism>
<evidence type="ECO:0000313" key="1">
    <source>
        <dbReference type="EMBL" id="EFJ34375.1"/>
    </source>
</evidence>
<keyword evidence="2" id="KW-1185">Reference proteome</keyword>
<reference evidence="1 2" key="1">
    <citation type="journal article" date="2011" name="Science">
        <title>The Selaginella genome identifies genetic changes associated with the evolution of vascular plants.</title>
        <authorList>
            <person name="Banks J.A."/>
            <person name="Nishiyama T."/>
            <person name="Hasebe M."/>
            <person name="Bowman J.L."/>
            <person name="Gribskov M."/>
            <person name="dePamphilis C."/>
            <person name="Albert V.A."/>
            <person name="Aono N."/>
            <person name="Aoyama T."/>
            <person name="Ambrose B.A."/>
            <person name="Ashton N.W."/>
            <person name="Axtell M.J."/>
            <person name="Barker E."/>
            <person name="Barker M.S."/>
            <person name="Bennetzen J.L."/>
            <person name="Bonawitz N.D."/>
            <person name="Chapple C."/>
            <person name="Cheng C."/>
            <person name="Correa L.G."/>
            <person name="Dacre M."/>
            <person name="DeBarry J."/>
            <person name="Dreyer I."/>
            <person name="Elias M."/>
            <person name="Engstrom E.M."/>
            <person name="Estelle M."/>
            <person name="Feng L."/>
            <person name="Finet C."/>
            <person name="Floyd S.K."/>
            <person name="Frommer W.B."/>
            <person name="Fujita T."/>
            <person name="Gramzow L."/>
            <person name="Gutensohn M."/>
            <person name="Harholt J."/>
            <person name="Hattori M."/>
            <person name="Heyl A."/>
            <person name="Hirai T."/>
            <person name="Hiwatashi Y."/>
            <person name="Ishikawa M."/>
            <person name="Iwata M."/>
            <person name="Karol K.G."/>
            <person name="Koehler B."/>
            <person name="Kolukisaoglu U."/>
            <person name="Kubo M."/>
            <person name="Kurata T."/>
            <person name="Lalonde S."/>
            <person name="Li K."/>
            <person name="Li Y."/>
            <person name="Litt A."/>
            <person name="Lyons E."/>
            <person name="Manning G."/>
            <person name="Maruyama T."/>
            <person name="Michael T.P."/>
            <person name="Mikami K."/>
            <person name="Miyazaki S."/>
            <person name="Morinaga S."/>
            <person name="Murata T."/>
            <person name="Mueller-Roeber B."/>
            <person name="Nelson D.R."/>
            <person name="Obara M."/>
            <person name="Oguri Y."/>
            <person name="Olmstead R.G."/>
            <person name="Onodera N."/>
            <person name="Petersen B.L."/>
            <person name="Pils B."/>
            <person name="Prigge M."/>
            <person name="Rensing S.A."/>
            <person name="Riano-Pachon D.M."/>
            <person name="Roberts A.W."/>
            <person name="Sato Y."/>
            <person name="Scheller H.V."/>
            <person name="Schulz B."/>
            <person name="Schulz C."/>
            <person name="Shakirov E.V."/>
            <person name="Shibagaki N."/>
            <person name="Shinohara N."/>
            <person name="Shippen D.E."/>
            <person name="Soerensen I."/>
            <person name="Sotooka R."/>
            <person name="Sugimoto N."/>
            <person name="Sugita M."/>
            <person name="Sumikawa N."/>
            <person name="Tanurdzic M."/>
            <person name="Theissen G."/>
            <person name="Ulvskov P."/>
            <person name="Wakazuki S."/>
            <person name="Weng J.K."/>
            <person name="Willats W.W."/>
            <person name="Wipf D."/>
            <person name="Wolf P.G."/>
            <person name="Yang L."/>
            <person name="Zimmer A.D."/>
            <person name="Zhu Q."/>
            <person name="Mitros T."/>
            <person name="Hellsten U."/>
            <person name="Loque D."/>
            <person name="Otillar R."/>
            <person name="Salamov A."/>
            <person name="Schmutz J."/>
            <person name="Shapiro H."/>
            <person name="Lindquist E."/>
            <person name="Lucas S."/>
            <person name="Rokhsar D."/>
            <person name="Grigoriev I.V."/>
        </authorList>
    </citation>
    <scope>NUCLEOTIDE SEQUENCE [LARGE SCALE GENOMIC DNA]</scope>
</reference>
<accession>D8QZA6</accession>
<proteinExistence type="predicted"/>
<dbReference type="KEGG" id="smo:SELMODRAFT_405659"/>
<dbReference type="AlphaFoldDB" id="D8QZA6"/>
<evidence type="ECO:0000313" key="2">
    <source>
        <dbReference type="Proteomes" id="UP000001514"/>
    </source>
</evidence>
<gene>
    <name evidence="1" type="ORF">SELMODRAFT_405659</name>
</gene>
<dbReference type="Gramene" id="EFJ34375">
    <property type="protein sequence ID" value="EFJ34375"/>
    <property type="gene ID" value="SELMODRAFT_405659"/>
</dbReference>
<dbReference type="EMBL" id="GL377569">
    <property type="protein sequence ID" value="EFJ34375.1"/>
    <property type="molecule type" value="Genomic_DNA"/>
</dbReference>
<name>D8QZA6_SELML</name>
<dbReference type="Proteomes" id="UP000001514">
    <property type="component" value="Unassembled WGS sequence"/>
</dbReference>